<keyword evidence="8 12" id="KW-0067">ATP-binding</keyword>
<feature type="binding site" evidence="12">
    <location>
        <position position="183"/>
    </location>
    <ligand>
        <name>ATP</name>
        <dbReference type="ChEBI" id="CHEBI:30616"/>
    </ligand>
</feature>
<dbReference type="PANTHER" id="PTHR10584:SF166">
    <property type="entry name" value="RIBOKINASE"/>
    <property type="match status" value="1"/>
</dbReference>
<dbReference type="PATRIC" id="fig|1514904.3.peg.3185"/>
<keyword evidence="4 12" id="KW-0808">Transferase</keyword>
<dbReference type="EMBL" id="JXMU01000007">
    <property type="protein sequence ID" value="KPB01879.1"/>
    <property type="molecule type" value="Genomic_DNA"/>
</dbReference>
<protein>
    <recommendedName>
        <fullName evidence="3 12">Ribokinase</fullName>
        <shortName evidence="12">RK</shortName>
        <ecNumber evidence="2 12">2.7.1.15</ecNumber>
    </recommendedName>
</protein>
<dbReference type="CDD" id="cd01174">
    <property type="entry name" value="ribokinase"/>
    <property type="match status" value="1"/>
</dbReference>
<evidence type="ECO:0000256" key="3">
    <source>
        <dbReference type="ARBA" id="ARBA00016943"/>
    </source>
</evidence>
<feature type="binding site" evidence="12">
    <location>
        <begin position="250"/>
        <end position="251"/>
    </location>
    <ligand>
        <name>ATP</name>
        <dbReference type="ChEBI" id="CHEBI:30616"/>
    </ligand>
</feature>
<comment type="cofactor">
    <cofactor evidence="12">
        <name>Mg(2+)</name>
        <dbReference type="ChEBI" id="CHEBI:18420"/>
    </cofactor>
    <text evidence="12">Requires a divalent cation, most likely magnesium in vivo, as an electrophilic catalyst to aid phosphoryl group transfer. It is the chelate of the metal and the nucleotide that is the actual substrate.</text>
</comment>
<proteinExistence type="inferred from homology"/>
<comment type="caution">
    <text evidence="14">The sequence shown here is derived from an EMBL/GenBank/DDBJ whole genome shotgun (WGS) entry which is preliminary data.</text>
</comment>
<dbReference type="SUPFAM" id="SSF53613">
    <property type="entry name" value="Ribokinase-like"/>
    <property type="match status" value="1"/>
</dbReference>
<organism evidence="14 15">
    <name type="scientific">Ahrensia marina</name>
    <dbReference type="NCBI Taxonomy" id="1514904"/>
    <lineage>
        <taxon>Bacteria</taxon>
        <taxon>Pseudomonadati</taxon>
        <taxon>Pseudomonadota</taxon>
        <taxon>Alphaproteobacteria</taxon>
        <taxon>Hyphomicrobiales</taxon>
        <taxon>Ahrensiaceae</taxon>
        <taxon>Ahrensia</taxon>
    </lineage>
</organism>
<dbReference type="InterPro" id="IPR002139">
    <property type="entry name" value="Ribo/fructo_kinase"/>
</dbReference>
<feature type="binding site" evidence="12">
    <location>
        <position position="251"/>
    </location>
    <ligand>
        <name>substrate</name>
    </ligand>
</feature>
<dbReference type="InterPro" id="IPR011877">
    <property type="entry name" value="Ribokinase"/>
</dbReference>
<feature type="binding site" evidence="12">
    <location>
        <position position="139"/>
    </location>
    <ligand>
        <name>substrate</name>
    </ligand>
</feature>
<comment type="subcellular location">
    <subcellularLocation>
        <location evidence="12">Cytoplasm</location>
    </subcellularLocation>
</comment>
<keyword evidence="12" id="KW-0963">Cytoplasm</keyword>
<comment type="similarity">
    <text evidence="1">Belongs to the carbohydrate kinase pfkB family.</text>
</comment>
<name>A0A0M9GNT4_9HYPH</name>
<evidence type="ECO:0000256" key="10">
    <source>
        <dbReference type="ARBA" id="ARBA00022958"/>
    </source>
</evidence>
<feature type="binding site" evidence="12">
    <location>
        <position position="247"/>
    </location>
    <ligand>
        <name>K(+)</name>
        <dbReference type="ChEBI" id="CHEBI:29103"/>
    </ligand>
</feature>
<dbReference type="GO" id="GO:0005524">
    <property type="term" value="F:ATP binding"/>
    <property type="evidence" value="ECO:0007669"/>
    <property type="project" value="UniProtKB-UniRule"/>
</dbReference>
<comment type="function">
    <text evidence="12">Catalyzes the phosphorylation of ribose at O-5 in a reaction requiring ATP and magnesium. The resulting D-ribose-5-phosphate can then be used either for sythesis of nucleotides, histidine, and tryptophan, or as a component of the pentose phosphate pathway.</text>
</comment>
<feature type="binding site" evidence="12">
    <location>
        <position position="284"/>
    </location>
    <ligand>
        <name>K(+)</name>
        <dbReference type="ChEBI" id="CHEBI:29103"/>
    </ligand>
</feature>
<dbReference type="GO" id="GO:0019303">
    <property type="term" value="P:D-ribose catabolic process"/>
    <property type="evidence" value="ECO:0007669"/>
    <property type="project" value="UniProtKB-UniRule"/>
</dbReference>
<sequence>MIIVLGSINLDLIARVKKIPQPGETVSGSTFTSAPGGKGANQALAIKRAGADVAMIGAVGEDANAQPALALLKVAGVDLSGVKTVPDEKVSTGVAMILVDEVSGENQIAVIAGANAHADDDGKGAAAIKSGDNIVLQMEVPDAANRAAINAAQSVGARSILNIAPYGEGAVELARLADITIANETEFDDLSEALKLTGSDRRARAHDYSKTFGKGIVITLGANGALAVIDGNEFSAKSPKIEAVDTVGAGDTFCGAFAVALEEGKSIEAALGFACAAGALACLKPGAQPAIPMRTDIDAMIA</sequence>
<keyword evidence="15" id="KW-1185">Reference proteome</keyword>
<evidence type="ECO:0000256" key="1">
    <source>
        <dbReference type="ARBA" id="ARBA00005380"/>
    </source>
</evidence>
<dbReference type="PRINTS" id="PR00990">
    <property type="entry name" value="RIBOKINASE"/>
</dbReference>
<comment type="similarity">
    <text evidence="12">Belongs to the carbohydrate kinase PfkB family. Ribokinase subfamily.</text>
</comment>
<dbReference type="HAMAP" id="MF_01987">
    <property type="entry name" value="Ribokinase"/>
    <property type="match status" value="1"/>
</dbReference>
<evidence type="ECO:0000313" key="14">
    <source>
        <dbReference type="EMBL" id="KPB01879.1"/>
    </source>
</evidence>
<feature type="binding site" evidence="12">
    <location>
        <begin position="219"/>
        <end position="224"/>
    </location>
    <ligand>
        <name>ATP</name>
        <dbReference type="ChEBI" id="CHEBI:30616"/>
    </ligand>
</feature>
<feature type="binding site" evidence="12">
    <location>
        <position position="281"/>
    </location>
    <ligand>
        <name>K(+)</name>
        <dbReference type="ChEBI" id="CHEBI:29103"/>
    </ligand>
</feature>
<feature type="binding site" evidence="12">
    <location>
        <begin position="9"/>
        <end position="11"/>
    </location>
    <ligand>
        <name>substrate</name>
    </ligand>
</feature>
<dbReference type="STRING" id="1514904.SU32_05805"/>
<dbReference type="UniPathway" id="UPA00916">
    <property type="reaction ID" value="UER00889"/>
</dbReference>
<evidence type="ECO:0000256" key="9">
    <source>
        <dbReference type="ARBA" id="ARBA00022842"/>
    </source>
</evidence>
<evidence type="ECO:0000256" key="8">
    <source>
        <dbReference type="ARBA" id="ARBA00022840"/>
    </source>
</evidence>
<dbReference type="Gene3D" id="3.40.1190.20">
    <property type="match status" value="1"/>
</dbReference>
<dbReference type="AlphaFoldDB" id="A0A0M9GNT4"/>
<dbReference type="Pfam" id="PF00294">
    <property type="entry name" value="PfkB"/>
    <property type="match status" value="1"/>
</dbReference>
<keyword evidence="11 12" id="KW-0119">Carbohydrate metabolism</keyword>
<dbReference type="GO" id="GO:0004747">
    <property type="term" value="F:ribokinase activity"/>
    <property type="evidence" value="ECO:0007669"/>
    <property type="project" value="UniProtKB-UniRule"/>
</dbReference>
<comment type="catalytic activity">
    <reaction evidence="12">
        <text>D-ribose + ATP = D-ribose 5-phosphate + ADP + H(+)</text>
        <dbReference type="Rhea" id="RHEA:13697"/>
        <dbReference type="ChEBI" id="CHEBI:15378"/>
        <dbReference type="ChEBI" id="CHEBI:30616"/>
        <dbReference type="ChEBI" id="CHEBI:47013"/>
        <dbReference type="ChEBI" id="CHEBI:78346"/>
        <dbReference type="ChEBI" id="CHEBI:456216"/>
        <dbReference type="EC" id="2.7.1.15"/>
    </reaction>
</comment>
<dbReference type="EC" id="2.7.1.15" evidence="2 12"/>
<dbReference type="PANTHER" id="PTHR10584">
    <property type="entry name" value="SUGAR KINASE"/>
    <property type="match status" value="1"/>
</dbReference>
<feature type="binding site" evidence="12">
    <location>
        <position position="286"/>
    </location>
    <ligand>
        <name>K(+)</name>
        <dbReference type="ChEBI" id="CHEBI:29103"/>
    </ligand>
</feature>
<evidence type="ECO:0000313" key="15">
    <source>
        <dbReference type="Proteomes" id="UP000038011"/>
    </source>
</evidence>
<dbReference type="OrthoDB" id="9792663at2"/>
<dbReference type="InterPro" id="IPR029056">
    <property type="entry name" value="Ribokinase-like"/>
</dbReference>
<comment type="activity regulation">
    <text evidence="12">Activated by a monovalent cation that binds near, but not in, the active site. The most likely occupant of the site in vivo is potassium. Ion binding induces a conformational change that may alter substrate affinity.</text>
</comment>
<dbReference type="Proteomes" id="UP000038011">
    <property type="component" value="Unassembled WGS sequence"/>
</dbReference>
<accession>A0A0M9GNT4</accession>
<dbReference type="InterPro" id="IPR002173">
    <property type="entry name" value="Carboh/pur_kinase_PfkB_CS"/>
</dbReference>
<keyword evidence="9 12" id="KW-0460">Magnesium</keyword>
<reference evidence="14 15" key="1">
    <citation type="submission" date="2015-01" db="EMBL/GenBank/DDBJ databases">
        <title>Ahrensia donghaiensis sp. nov., a novel dimethylsulphoniopropionate-cleavage bacterium isolated from seawater and emended descriptions of the genus Ahrensia and Ahrensia kielensis.</title>
        <authorList>
            <person name="Liu J."/>
        </authorList>
    </citation>
    <scope>NUCLEOTIDE SEQUENCE [LARGE SCALE GENOMIC DNA]</scope>
    <source>
        <strain evidence="14 15">LZD062</strain>
    </source>
</reference>
<comment type="subunit">
    <text evidence="12">Homodimer.</text>
</comment>
<feature type="active site" description="Proton acceptor" evidence="12">
    <location>
        <position position="251"/>
    </location>
</feature>
<dbReference type="GO" id="GO:0046872">
    <property type="term" value="F:metal ion binding"/>
    <property type="evidence" value="ECO:0007669"/>
    <property type="project" value="UniProtKB-KW"/>
</dbReference>
<evidence type="ECO:0000256" key="12">
    <source>
        <dbReference type="HAMAP-Rule" id="MF_01987"/>
    </source>
</evidence>
<dbReference type="InterPro" id="IPR011611">
    <property type="entry name" value="PfkB_dom"/>
</dbReference>
<feature type="binding site" evidence="12">
    <location>
        <position position="245"/>
    </location>
    <ligand>
        <name>K(+)</name>
        <dbReference type="ChEBI" id="CHEBI:29103"/>
    </ligand>
</feature>
<feature type="binding site" evidence="12">
    <location>
        <begin position="37"/>
        <end position="41"/>
    </location>
    <ligand>
        <name>substrate</name>
    </ligand>
</feature>
<keyword evidence="5 12" id="KW-0479">Metal-binding</keyword>
<evidence type="ECO:0000256" key="7">
    <source>
        <dbReference type="ARBA" id="ARBA00022777"/>
    </source>
</evidence>
<keyword evidence="10 12" id="KW-0630">Potassium</keyword>
<evidence type="ECO:0000256" key="4">
    <source>
        <dbReference type="ARBA" id="ARBA00022679"/>
    </source>
</evidence>
<keyword evidence="6 12" id="KW-0547">Nucleotide-binding</keyword>
<dbReference type="GO" id="GO:0005829">
    <property type="term" value="C:cytosol"/>
    <property type="evidence" value="ECO:0007669"/>
    <property type="project" value="TreeGrafter"/>
</dbReference>
<evidence type="ECO:0000259" key="13">
    <source>
        <dbReference type="Pfam" id="PF00294"/>
    </source>
</evidence>
<keyword evidence="7 12" id="KW-0418">Kinase</keyword>
<evidence type="ECO:0000256" key="6">
    <source>
        <dbReference type="ARBA" id="ARBA00022741"/>
    </source>
</evidence>
<evidence type="ECO:0000256" key="2">
    <source>
        <dbReference type="ARBA" id="ARBA00012035"/>
    </source>
</evidence>
<evidence type="ECO:0000256" key="5">
    <source>
        <dbReference type="ARBA" id="ARBA00022723"/>
    </source>
</evidence>
<comment type="pathway">
    <text evidence="12">Carbohydrate metabolism; D-ribose degradation; D-ribose 5-phosphate from beta-D-ribopyranose: step 2/2.</text>
</comment>
<dbReference type="RefSeq" id="WP_053998405.1">
    <property type="nucleotide sequence ID" value="NZ_JXMU01000007.1"/>
</dbReference>
<feature type="domain" description="Carbohydrate kinase PfkB" evidence="13">
    <location>
        <begin position="2"/>
        <end position="292"/>
    </location>
</feature>
<dbReference type="PROSITE" id="PS00584">
    <property type="entry name" value="PFKB_KINASES_2"/>
    <property type="match status" value="1"/>
</dbReference>
<comment type="caution">
    <text evidence="12">Lacks conserved residue(s) required for the propagation of feature annotation.</text>
</comment>
<gene>
    <name evidence="12" type="primary">rbsK</name>
    <name evidence="14" type="ORF">SU32_05805</name>
</gene>
<evidence type="ECO:0000256" key="11">
    <source>
        <dbReference type="ARBA" id="ARBA00023277"/>
    </source>
</evidence>